<evidence type="ECO:0000313" key="8">
    <source>
        <dbReference type="Proteomes" id="UP000002384"/>
    </source>
</evidence>
<evidence type="ECO:0000256" key="2">
    <source>
        <dbReference type="ARBA" id="ARBA00005947"/>
    </source>
</evidence>
<dbReference type="STRING" id="65393.PCC7424_0475"/>
<dbReference type="Proteomes" id="UP000002384">
    <property type="component" value="Chromosome"/>
</dbReference>
<organism evidence="7 8">
    <name type="scientific">Gloeothece citriformis (strain PCC 7424)</name>
    <name type="common">Cyanothece sp. (strain PCC 7424)</name>
    <dbReference type="NCBI Taxonomy" id="65393"/>
    <lineage>
        <taxon>Bacteria</taxon>
        <taxon>Bacillati</taxon>
        <taxon>Cyanobacteriota</taxon>
        <taxon>Cyanophyceae</taxon>
        <taxon>Oscillatoriophycideae</taxon>
        <taxon>Chroococcales</taxon>
        <taxon>Aphanothecaceae</taxon>
        <taxon>Gloeothece</taxon>
        <taxon>Gloeothece citriformis</taxon>
    </lineage>
</organism>
<keyword evidence="8" id="KW-1185">Reference proteome</keyword>
<dbReference type="eggNOG" id="COG0123">
    <property type="taxonomic scope" value="Bacteria"/>
</dbReference>
<dbReference type="InterPro" id="IPR000286">
    <property type="entry name" value="HDACs"/>
</dbReference>
<evidence type="ECO:0000259" key="6">
    <source>
        <dbReference type="Pfam" id="PF00850"/>
    </source>
</evidence>
<evidence type="ECO:0000256" key="1">
    <source>
        <dbReference type="ARBA" id="ARBA00001947"/>
    </source>
</evidence>
<evidence type="ECO:0000256" key="5">
    <source>
        <dbReference type="ARBA" id="ARBA00022833"/>
    </source>
</evidence>
<dbReference type="GO" id="GO:0040029">
    <property type="term" value="P:epigenetic regulation of gene expression"/>
    <property type="evidence" value="ECO:0007669"/>
    <property type="project" value="TreeGrafter"/>
</dbReference>
<dbReference type="KEGG" id="cyc:PCC7424_0475"/>
<dbReference type="GO" id="GO:0046872">
    <property type="term" value="F:metal ion binding"/>
    <property type="evidence" value="ECO:0007669"/>
    <property type="project" value="UniProtKB-KW"/>
</dbReference>
<reference evidence="8" key="1">
    <citation type="journal article" date="2011" name="MBio">
        <title>Novel metabolic attributes of the genus Cyanothece, comprising a group of unicellular nitrogen-fixing Cyanobacteria.</title>
        <authorList>
            <person name="Bandyopadhyay A."/>
            <person name="Elvitigala T."/>
            <person name="Welsh E."/>
            <person name="Stockel J."/>
            <person name="Liberton M."/>
            <person name="Min H."/>
            <person name="Sherman L.A."/>
            <person name="Pakrasi H.B."/>
        </authorList>
    </citation>
    <scope>NUCLEOTIDE SEQUENCE [LARGE SCALE GENOMIC DNA]</scope>
    <source>
        <strain evidence="8">PCC 7424</strain>
    </source>
</reference>
<dbReference type="AlphaFoldDB" id="B7KDC0"/>
<name>B7KDC0_GLOC7</name>
<dbReference type="HOGENOM" id="CLU_007727_8_3_3"/>
<proteinExistence type="inferred from homology"/>
<evidence type="ECO:0000313" key="7">
    <source>
        <dbReference type="EMBL" id="ACK68940.1"/>
    </source>
</evidence>
<dbReference type="PRINTS" id="PR01270">
    <property type="entry name" value="HDASUPER"/>
</dbReference>
<comment type="cofactor">
    <cofactor evidence="1">
        <name>Zn(2+)</name>
        <dbReference type="ChEBI" id="CHEBI:29105"/>
    </cofactor>
</comment>
<dbReference type="GO" id="GO:0004407">
    <property type="term" value="F:histone deacetylase activity"/>
    <property type="evidence" value="ECO:0007669"/>
    <property type="project" value="TreeGrafter"/>
</dbReference>
<sequence>MLTVYSPDHLYQNAQFELIDGQLLPPVDTPKRVEAVLEKIEAIKLGEVLPAQEFGLDPILRVHEDSFVNFLQNAWSDWVKEYGEKEALPLNWPARTLRQDKIPEAIDGKLGYYSFDAGTPITAGTWRAAKASANVALTAQQLLKTGEKTVFALCRPPGHHAAKSLYGGYCFLNNAAIATQALLDAGAQRVGILDVDYHHGNGTQDIFYHRNDVLFVSLHADPRLDYPFYLGYEDETGIGQGEGFNFNYPLPWGIRWPEYCQRLKQGIDLMINYSPDVLVVSLGVDTYEHDPIAKFALTTEDYLSLGKMLASINKPTLWVMEGGYAVPEIGNHITNVLIGFEDN</sequence>
<dbReference type="RefSeq" id="WP_012597887.1">
    <property type="nucleotide sequence ID" value="NC_011729.1"/>
</dbReference>
<evidence type="ECO:0000256" key="3">
    <source>
        <dbReference type="ARBA" id="ARBA00022723"/>
    </source>
</evidence>
<dbReference type="SUPFAM" id="SSF52768">
    <property type="entry name" value="Arginase/deacetylase"/>
    <property type="match status" value="1"/>
</dbReference>
<dbReference type="Pfam" id="PF00850">
    <property type="entry name" value="Hist_deacetyl"/>
    <property type="match status" value="1"/>
</dbReference>
<accession>B7KDC0</accession>
<dbReference type="PANTHER" id="PTHR10625:SF17">
    <property type="entry name" value="HISTONE DEACETYLASE 8"/>
    <property type="match status" value="1"/>
</dbReference>
<dbReference type="InterPro" id="IPR023801">
    <property type="entry name" value="His_deacetylse_dom"/>
</dbReference>
<dbReference type="Gene3D" id="3.40.800.20">
    <property type="entry name" value="Histone deacetylase domain"/>
    <property type="match status" value="1"/>
</dbReference>
<keyword evidence="5" id="KW-0862">Zinc</keyword>
<dbReference type="InterPro" id="IPR023696">
    <property type="entry name" value="Ureohydrolase_dom_sf"/>
</dbReference>
<keyword evidence="4" id="KW-0378">Hydrolase</keyword>
<comment type="similarity">
    <text evidence="2">Belongs to the histone deacetylase family.</text>
</comment>
<dbReference type="PANTHER" id="PTHR10625">
    <property type="entry name" value="HISTONE DEACETYLASE HDAC1-RELATED"/>
    <property type="match status" value="1"/>
</dbReference>
<evidence type="ECO:0000256" key="4">
    <source>
        <dbReference type="ARBA" id="ARBA00022801"/>
    </source>
</evidence>
<keyword evidence="3" id="KW-0479">Metal-binding</keyword>
<dbReference type="OrthoDB" id="9808367at2"/>
<dbReference type="InterPro" id="IPR037138">
    <property type="entry name" value="His_deacetylse_dom_sf"/>
</dbReference>
<dbReference type="EMBL" id="CP001291">
    <property type="protein sequence ID" value="ACK68940.1"/>
    <property type="molecule type" value="Genomic_DNA"/>
</dbReference>
<dbReference type="GO" id="GO:0016787">
    <property type="term" value="F:hydrolase activity"/>
    <property type="evidence" value="ECO:0007669"/>
    <property type="project" value="UniProtKB-KW"/>
</dbReference>
<feature type="domain" description="Histone deacetylase" evidence="6">
    <location>
        <begin position="29"/>
        <end position="336"/>
    </location>
</feature>
<dbReference type="CDD" id="cd10001">
    <property type="entry name" value="HDAC_classII_APAH"/>
    <property type="match status" value="1"/>
</dbReference>
<protein>
    <submittedName>
        <fullName evidence="7">Histone deacetylase superfamily</fullName>
    </submittedName>
</protein>
<gene>
    <name evidence="7" type="ordered locus">PCC7424_0475</name>
</gene>